<keyword evidence="1" id="KW-0732">Signal</keyword>
<evidence type="ECO:0000313" key="2">
    <source>
        <dbReference type="EMBL" id="EIC23820.1"/>
    </source>
</evidence>
<dbReference type="HOGENOM" id="CLU_3085808_0_0_6"/>
<name>H8YW29_9GAMM</name>
<dbReference type="STRING" id="631362.Thi970DRAFT_00332"/>
<dbReference type="Proteomes" id="UP000002964">
    <property type="component" value="Unassembled WGS sequence"/>
</dbReference>
<feature type="chain" id="PRO_5003617338" evidence="1">
    <location>
        <begin position="24"/>
        <end position="52"/>
    </location>
</feature>
<evidence type="ECO:0000313" key="3">
    <source>
        <dbReference type="Proteomes" id="UP000002964"/>
    </source>
</evidence>
<dbReference type="AlphaFoldDB" id="H8YW29"/>
<proteinExistence type="predicted"/>
<accession>H8YW29</accession>
<keyword evidence="3" id="KW-1185">Reference proteome</keyword>
<dbReference type="EMBL" id="JH603164">
    <property type="protein sequence ID" value="EIC23820.1"/>
    <property type="molecule type" value="Genomic_DNA"/>
</dbReference>
<evidence type="ECO:0000256" key="1">
    <source>
        <dbReference type="SAM" id="SignalP"/>
    </source>
</evidence>
<protein>
    <submittedName>
        <fullName evidence="2">Uncharacterized protein</fullName>
    </submittedName>
</protein>
<sequence length="52" mass="5900">MNTIPIPLLMLSGTLVLGTTVHAQTEPTSPRFYERGAEGWFWYCRTTARTRA</sequence>
<organism evidence="2 3">
    <name type="scientific">Thiorhodovibrio frisius</name>
    <dbReference type="NCBI Taxonomy" id="631362"/>
    <lineage>
        <taxon>Bacteria</taxon>
        <taxon>Pseudomonadati</taxon>
        <taxon>Pseudomonadota</taxon>
        <taxon>Gammaproteobacteria</taxon>
        <taxon>Chromatiales</taxon>
        <taxon>Chromatiaceae</taxon>
        <taxon>Thiorhodovibrio</taxon>
    </lineage>
</organism>
<reference evidence="3" key="1">
    <citation type="submission" date="2011-06" db="EMBL/GenBank/DDBJ databases">
        <authorList>
            <consortium name="US DOE Joint Genome Institute (JGI-PGF)"/>
            <person name="Lucas S."/>
            <person name="Han J."/>
            <person name="Lapidus A."/>
            <person name="Cheng J.-F."/>
            <person name="Goodwin L."/>
            <person name="Pitluck S."/>
            <person name="Peters L."/>
            <person name="Land M.L."/>
            <person name="Hauser L."/>
            <person name="Vogl K."/>
            <person name="Liu Z."/>
            <person name="Overmann J."/>
            <person name="Frigaard N.-U."/>
            <person name="Bryant D.A."/>
            <person name="Woyke T.J."/>
        </authorList>
    </citation>
    <scope>NUCLEOTIDE SEQUENCE [LARGE SCALE GENOMIC DNA]</scope>
    <source>
        <strain evidence="3">970</strain>
    </source>
</reference>
<reference evidence="2 3" key="2">
    <citation type="submission" date="2011-11" db="EMBL/GenBank/DDBJ databases">
        <authorList>
            <consortium name="US DOE Joint Genome Institute"/>
            <person name="Lucas S."/>
            <person name="Han J."/>
            <person name="Lapidus A."/>
            <person name="Cheng J.-F."/>
            <person name="Goodwin L."/>
            <person name="Pitluck S."/>
            <person name="Peters L."/>
            <person name="Ovchinnikova G."/>
            <person name="Zhang X."/>
            <person name="Detter J.C."/>
            <person name="Han C."/>
            <person name="Tapia R."/>
            <person name="Land M."/>
            <person name="Hauser L."/>
            <person name="Kyrpides N."/>
            <person name="Ivanova N."/>
            <person name="Pagani I."/>
            <person name="Vogl K."/>
            <person name="Liu Z."/>
            <person name="Overmann J."/>
            <person name="Frigaard N.-U."/>
            <person name="Bryant D."/>
            <person name="Woyke T."/>
        </authorList>
    </citation>
    <scope>NUCLEOTIDE SEQUENCE [LARGE SCALE GENOMIC DNA]</scope>
    <source>
        <strain evidence="2 3">970</strain>
    </source>
</reference>
<feature type="signal peptide" evidence="1">
    <location>
        <begin position="1"/>
        <end position="23"/>
    </location>
</feature>
<gene>
    <name evidence="2" type="ORF">Thi970DRAFT_00332</name>
</gene>